<evidence type="ECO:0000313" key="2">
    <source>
        <dbReference type="EMBL" id="KAK7447089.1"/>
    </source>
</evidence>
<dbReference type="Pfam" id="PF20976">
    <property type="entry name" value="Pop8"/>
    <property type="match status" value="1"/>
</dbReference>
<sequence length="102" mass="11102">MDDASSSFWHDVSGMKAYHHHYLRLSTTPSTDALAIRQTIQKSLADSFGSTMAGTYVDILWVGEDGQSVIRVNPADKPAILQAIASSSFSLVKESRFLAALL</sequence>
<name>A0ABR1J0Z5_9AGAR</name>
<dbReference type="InterPro" id="IPR049128">
    <property type="entry name" value="Pop8-like_dom"/>
</dbReference>
<evidence type="ECO:0000259" key="1">
    <source>
        <dbReference type="Pfam" id="PF20976"/>
    </source>
</evidence>
<dbReference type="Proteomes" id="UP001498398">
    <property type="component" value="Unassembled WGS sequence"/>
</dbReference>
<feature type="domain" description="Ribonucleases P/MRP subunit Pop8-like" evidence="1">
    <location>
        <begin position="26"/>
        <end position="86"/>
    </location>
</feature>
<accession>A0ABR1J0Z5</accession>
<gene>
    <name evidence="2" type="ORF">VKT23_014303</name>
</gene>
<dbReference type="EMBL" id="JBANRG010000042">
    <property type="protein sequence ID" value="KAK7447089.1"/>
    <property type="molecule type" value="Genomic_DNA"/>
</dbReference>
<evidence type="ECO:0000313" key="3">
    <source>
        <dbReference type="Proteomes" id="UP001498398"/>
    </source>
</evidence>
<organism evidence="2 3">
    <name type="scientific">Marasmiellus scandens</name>
    <dbReference type="NCBI Taxonomy" id="2682957"/>
    <lineage>
        <taxon>Eukaryota</taxon>
        <taxon>Fungi</taxon>
        <taxon>Dikarya</taxon>
        <taxon>Basidiomycota</taxon>
        <taxon>Agaricomycotina</taxon>
        <taxon>Agaricomycetes</taxon>
        <taxon>Agaricomycetidae</taxon>
        <taxon>Agaricales</taxon>
        <taxon>Marasmiineae</taxon>
        <taxon>Omphalotaceae</taxon>
        <taxon>Marasmiellus</taxon>
    </lineage>
</organism>
<protein>
    <recommendedName>
        <fullName evidence="1">Ribonucleases P/MRP subunit Pop8-like domain-containing protein</fullName>
    </recommendedName>
</protein>
<keyword evidence="3" id="KW-1185">Reference proteome</keyword>
<proteinExistence type="predicted"/>
<comment type="caution">
    <text evidence="2">The sequence shown here is derived from an EMBL/GenBank/DDBJ whole genome shotgun (WGS) entry which is preliminary data.</text>
</comment>
<reference evidence="2 3" key="1">
    <citation type="submission" date="2024-01" db="EMBL/GenBank/DDBJ databases">
        <title>A draft genome for the cacao thread blight pathogen Marasmiellus scandens.</title>
        <authorList>
            <person name="Baruah I.K."/>
            <person name="Leung J."/>
            <person name="Bukari Y."/>
            <person name="Amoako-Attah I."/>
            <person name="Meinhardt L.W."/>
            <person name="Bailey B.A."/>
            <person name="Cohen S.P."/>
        </authorList>
    </citation>
    <scope>NUCLEOTIDE SEQUENCE [LARGE SCALE GENOMIC DNA]</scope>
    <source>
        <strain evidence="2 3">GH-19</strain>
    </source>
</reference>